<keyword evidence="5" id="KW-0378">Hydrolase</keyword>
<feature type="region of interest" description="Disordered" evidence="8">
    <location>
        <begin position="49"/>
        <end position="69"/>
    </location>
</feature>
<evidence type="ECO:0000256" key="1">
    <source>
        <dbReference type="ARBA" id="ARBA00006249"/>
    </source>
</evidence>
<evidence type="ECO:0000256" key="2">
    <source>
        <dbReference type="ARBA" id="ARBA00022487"/>
    </source>
</evidence>
<dbReference type="AlphaFoldDB" id="A0A1Y5PYR1"/>
<gene>
    <name evidence="10" type="ORF">SPPYR_1244</name>
</gene>
<dbReference type="Pfam" id="PF07519">
    <property type="entry name" value="Tannase"/>
    <property type="match status" value="1"/>
</dbReference>
<dbReference type="EMBL" id="LT598653">
    <property type="protein sequence ID" value="SBV32364.1"/>
    <property type="molecule type" value="Genomic_DNA"/>
</dbReference>
<keyword evidence="4 9" id="KW-0732">Signal</keyword>
<dbReference type="Gene3D" id="3.40.50.1820">
    <property type="entry name" value="alpha/beta hydrolase"/>
    <property type="match status" value="1"/>
</dbReference>
<name>A0A1Y5PYR1_9SPHN</name>
<keyword evidence="2" id="KW-0719">Serine esterase</keyword>
<dbReference type="GO" id="GO:0052689">
    <property type="term" value="F:carboxylic ester hydrolase activity"/>
    <property type="evidence" value="ECO:0007669"/>
    <property type="project" value="UniProtKB-KW"/>
</dbReference>
<evidence type="ECO:0000256" key="8">
    <source>
        <dbReference type="SAM" id="MobiDB-lite"/>
    </source>
</evidence>
<accession>A0A1Y5PYR1</accession>
<dbReference type="PANTHER" id="PTHR33938">
    <property type="entry name" value="FERULOYL ESTERASE B-RELATED"/>
    <property type="match status" value="1"/>
</dbReference>
<evidence type="ECO:0000256" key="5">
    <source>
        <dbReference type="ARBA" id="ARBA00022801"/>
    </source>
</evidence>
<evidence type="ECO:0000313" key="10">
    <source>
        <dbReference type="EMBL" id="SBV32364.1"/>
    </source>
</evidence>
<evidence type="ECO:0000256" key="4">
    <source>
        <dbReference type="ARBA" id="ARBA00022729"/>
    </source>
</evidence>
<dbReference type="InterPro" id="IPR029058">
    <property type="entry name" value="AB_hydrolase_fold"/>
</dbReference>
<comment type="similarity">
    <text evidence="1">Belongs to the tannase family.</text>
</comment>
<organism evidence="10">
    <name type="scientific">uncultured Sphingopyxis sp</name>
    <dbReference type="NCBI Taxonomy" id="310581"/>
    <lineage>
        <taxon>Bacteria</taxon>
        <taxon>Pseudomonadati</taxon>
        <taxon>Pseudomonadota</taxon>
        <taxon>Alphaproteobacteria</taxon>
        <taxon>Sphingomonadales</taxon>
        <taxon>Sphingomonadaceae</taxon>
        <taxon>Sphingopyxis</taxon>
        <taxon>environmental samples</taxon>
    </lineage>
</organism>
<sequence length="555" mass="59664">MVRFRDLNSRVLPMIATAIGAFAPHAAQAADCEGLTALDLPNVEIRSASPVAPGTFSEPSRGGRPGDSHDNVPAFCRVAGIASPEAGSRIGFEVWLPAPDAWSQRLHMIGNGGYGSNLYWAQLVARVQRGDVAVATDTGHSGSSLTFGIDNPVAIVDWGNRAAHASVVAAKGVVKAYYGRPQRWSYFSGSSTGGHQALMLAQRHPEDFDGIIAGAPGNNRTALNFQFMWNFLSNHRRGDNSTQIVPNRKLPMIRRAVVAACDADDGVIDGVITEPLKCGFDVGALACPGAETANCLTAEQVATMRAIYRGPRNARTGEQLYPGLTLGSEGMGGDEANPGWADFWANPDKPDEPQRADFFRYWVFKDANWNWWNFDWDKDVDTVQRVIAPVVNATDPDISAFRARGGKLIMFMGWDDPVGSSVEAINYYDSVVARGQGADEAARLADTQSFARLYMIPGMGHTAGGPGATHVSTATRDSAPPVEDARHDMGLALYDWVERGTAPEALIGTHFSSGTGATGTVQFQRPICVYPKVARYAGGDPNSAESFRCEPATRR</sequence>
<feature type="signal peptide" evidence="9">
    <location>
        <begin position="1"/>
        <end position="29"/>
    </location>
</feature>
<reference evidence="10" key="1">
    <citation type="submission" date="2016-03" db="EMBL/GenBank/DDBJ databases">
        <authorList>
            <person name="Ploux O."/>
        </authorList>
    </citation>
    <scope>NUCLEOTIDE SEQUENCE</scope>
    <source>
        <strain evidence="10">UC10</strain>
    </source>
</reference>
<keyword evidence="7" id="KW-1015">Disulfide bond</keyword>
<keyword evidence="6" id="KW-0106">Calcium</keyword>
<evidence type="ECO:0000256" key="9">
    <source>
        <dbReference type="SAM" id="SignalP"/>
    </source>
</evidence>
<protein>
    <submittedName>
        <fullName evidence="10">Chlorogenate esterase</fullName>
    </submittedName>
</protein>
<feature type="chain" id="PRO_5012621994" evidence="9">
    <location>
        <begin position="30"/>
        <end position="555"/>
    </location>
</feature>
<dbReference type="GO" id="GO:0046872">
    <property type="term" value="F:metal ion binding"/>
    <property type="evidence" value="ECO:0007669"/>
    <property type="project" value="UniProtKB-KW"/>
</dbReference>
<proteinExistence type="inferred from homology"/>
<keyword evidence="3" id="KW-0479">Metal-binding</keyword>
<evidence type="ECO:0000256" key="7">
    <source>
        <dbReference type="ARBA" id="ARBA00023157"/>
    </source>
</evidence>
<dbReference type="KEGG" id="sphu:SPPYR_1244"/>
<evidence type="ECO:0000256" key="6">
    <source>
        <dbReference type="ARBA" id="ARBA00022837"/>
    </source>
</evidence>
<dbReference type="InterPro" id="IPR011118">
    <property type="entry name" value="Tannase/feruloyl_esterase"/>
</dbReference>
<dbReference type="PANTHER" id="PTHR33938:SF15">
    <property type="entry name" value="FERULOYL ESTERASE B-RELATED"/>
    <property type="match status" value="1"/>
</dbReference>
<evidence type="ECO:0000256" key="3">
    <source>
        <dbReference type="ARBA" id="ARBA00022723"/>
    </source>
</evidence>
<dbReference type="SUPFAM" id="SSF53474">
    <property type="entry name" value="alpha/beta-Hydrolases"/>
    <property type="match status" value="1"/>
</dbReference>